<evidence type="ECO:0000313" key="2">
    <source>
        <dbReference type="Proteomes" id="UP000031535"/>
    </source>
</evidence>
<dbReference type="PANTHER" id="PTHR35564:SF3">
    <property type="entry name" value="TYPE VI SECRETION SYSTEM BASEPLATE SUBUNIT TSSG"/>
    <property type="match status" value="1"/>
</dbReference>
<keyword evidence="2" id="KW-1185">Reference proteome</keyword>
<dbReference type="STRING" id="226910.UCMB321_3317"/>
<dbReference type="PANTHER" id="PTHR35564">
    <property type="match status" value="1"/>
</dbReference>
<dbReference type="AlphaFoldDB" id="A0A0C2ICY3"/>
<dbReference type="NCBIfam" id="TIGR03347">
    <property type="entry name" value="VI_chp_1"/>
    <property type="match status" value="1"/>
</dbReference>
<name>A0A0C2ICY3_9PSED</name>
<dbReference type="Pfam" id="PF06996">
    <property type="entry name" value="T6SS_TssG"/>
    <property type="match status" value="1"/>
</dbReference>
<comment type="caution">
    <text evidence="1">The sequence shown here is derived from an EMBL/GenBank/DDBJ whole genome shotgun (WGS) entry which is preliminary data.</text>
</comment>
<organism evidence="1 2">
    <name type="scientific">Pseudomonas batumici</name>
    <dbReference type="NCBI Taxonomy" id="226910"/>
    <lineage>
        <taxon>Bacteria</taxon>
        <taxon>Pseudomonadati</taxon>
        <taxon>Pseudomonadota</taxon>
        <taxon>Gammaproteobacteria</taxon>
        <taxon>Pseudomonadales</taxon>
        <taxon>Pseudomonadaceae</taxon>
        <taxon>Pseudomonas</taxon>
    </lineage>
</organism>
<dbReference type="Proteomes" id="UP000031535">
    <property type="component" value="Unassembled WGS sequence"/>
</dbReference>
<reference evidence="1 2" key="1">
    <citation type="submission" date="2015-01" db="EMBL/GenBank/DDBJ databases">
        <title>Complete genome of Pseudomonas batumici UCM B-321 producer of the batumin antibiotic with strong antistaphilococcal and potential anticancer activity.</title>
        <authorList>
            <person name="Klochko V.V."/>
            <person name="Zelena L.B."/>
            <person name="Elena K.A."/>
            <person name="Reva O.N."/>
        </authorList>
    </citation>
    <scope>NUCLEOTIDE SEQUENCE [LARGE SCALE GENOMIC DNA]</scope>
    <source>
        <strain evidence="1 2">UCM B-321</strain>
    </source>
</reference>
<dbReference type="RefSeq" id="WP_040068770.1">
    <property type="nucleotide sequence ID" value="NZ_JXDG01000042.1"/>
</dbReference>
<dbReference type="OrthoDB" id="1523296at2"/>
<sequence length="335" mass="37938">MDTAPGTTTAVLNPLTCTIREYTLFQAVLTVIARLREAYPDLDEDSLYEKLEFQANPSFAFPGSDVDTVMFFEEAGSLRACLRFNLIALFGASSPLPVFYAEQVLQETESGQATRAFLDVFHHRLQRLILPVWQKYRYYTRFRRGATDPVSEQLYALAGLGGEDIRQAEELDWKRLLPYLGLLSQRAHCAALIEAVLRYYFKRVEITIEQCVKRTLIIVEGQQNSLSLANSSLGHDLVLGTCVSDCSGKFRIHIGNLDWLGFHDFLPGGPNHPILNALVRFTLRDPLNFDVRLVLCETQRRDLHLGDKNSCRLGWSSWLAPEKSDGAVTVDHTFY</sequence>
<gene>
    <name evidence="1" type="ORF">UCMB321_3317</name>
</gene>
<evidence type="ECO:0000313" key="1">
    <source>
        <dbReference type="EMBL" id="KIH82862.1"/>
    </source>
</evidence>
<protein>
    <submittedName>
        <fullName evidence="1">Uncharacterized protein ImpH/VasB</fullName>
    </submittedName>
</protein>
<dbReference type="PATRIC" id="fig|226910.6.peg.3306"/>
<proteinExistence type="predicted"/>
<accession>A0A0C2ICY3</accession>
<dbReference type="EMBL" id="JXDG01000042">
    <property type="protein sequence ID" value="KIH82862.1"/>
    <property type="molecule type" value="Genomic_DNA"/>
</dbReference>
<dbReference type="InterPro" id="IPR010732">
    <property type="entry name" value="T6SS_TssG-like"/>
</dbReference>